<comment type="caution">
    <text evidence="1">The sequence shown here is derived from an EMBL/GenBank/DDBJ whole genome shotgun (WGS) entry which is preliminary data.</text>
</comment>
<name>A0AAD5R3N4_PARTN</name>
<gene>
    <name evidence="1" type="ORF">KIN20_030381</name>
</gene>
<evidence type="ECO:0000313" key="2">
    <source>
        <dbReference type="Proteomes" id="UP001196413"/>
    </source>
</evidence>
<dbReference type="AlphaFoldDB" id="A0AAD5R3N4"/>
<proteinExistence type="predicted"/>
<dbReference type="EMBL" id="JAHQIW010006384">
    <property type="protein sequence ID" value="KAJ1369010.1"/>
    <property type="molecule type" value="Genomic_DNA"/>
</dbReference>
<sequence>MAIPDTAKSISGTLTTTNLIMANWSKEMWQRVMIERSDIGVVGFIWITFSLGSCDRSDKTRS</sequence>
<reference evidence="1" key="1">
    <citation type="submission" date="2021-06" db="EMBL/GenBank/DDBJ databases">
        <title>Parelaphostrongylus tenuis whole genome reference sequence.</title>
        <authorList>
            <person name="Garwood T.J."/>
            <person name="Larsen P.A."/>
            <person name="Fountain-Jones N.M."/>
            <person name="Garbe J.R."/>
            <person name="Macchietto M.G."/>
            <person name="Kania S.A."/>
            <person name="Gerhold R.W."/>
            <person name="Richards J.E."/>
            <person name="Wolf T.M."/>
        </authorList>
    </citation>
    <scope>NUCLEOTIDE SEQUENCE</scope>
    <source>
        <strain evidence="1">MNPRO001-30</strain>
        <tissue evidence="1">Meninges</tissue>
    </source>
</reference>
<dbReference type="Proteomes" id="UP001196413">
    <property type="component" value="Unassembled WGS sequence"/>
</dbReference>
<organism evidence="1 2">
    <name type="scientific">Parelaphostrongylus tenuis</name>
    <name type="common">Meningeal worm</name>
    <dbReference type="NCBI Taxonomy" id="148309"/>
    <lineage>
        <taxon>Eukaryota</taxon>
        <taxon>Metazoa</taxon>
        <taxon>Ecdysozoa</taxon>
        <taxon>Nematoda</taxon>
        <taxon>Chromadorea</taxon>
        <taxon>Rhabditida</taxon>
        <taxon>Rhabditina</taxon>
        <taxon>Rhabditomorpha</taxon>
        <taxon>Strongyloidea</taxon>
        <taxon>Metastrongylidae</taxon>
        <taxon>Parelaphostrongylus</taxon>
    </lineage>
</organism>
<evidence type="ECO:0000313" key="1">
    <source>
        <dbReference type="EMBL" id="KAJ1369010.1"/>
    </source>
</evidence>
<protein>
    <submittedName>
        <fullName evidence="1">Uncharacterized protein</fullName>
    </submittedName>
</protein>
<keyword evidence="2" id="KW-1185">Reference proteome</keyword>
<accession>A0AAD5R3N4</accession>